<evidence type="ECO:0000256" key="1">
    <source>
        <dbReference type="SAM" id="MobiDB-lite"/>
    </source>
</evidence>
<feature type="region of interest" description="Disordered" evidence="1">
    <location>
        <begin position="115"/>
        <end position="134"/>
    </location>
</feature>
<dbReference type="AlphaFoldDB" id="A0A9X2LXW9"/>
<dbReference type="EMBL" id="JANIIC010000027">
    <property type="protein sequence ID" value="MCQ8831767.1"/>
    <property type="molecule type" value="Genomic_DNA"/>
</dbReference>
<evidence type="ECO:0000313" key="3">
    <source>
        <dbReference type="Proteomes" id="UP001142400"/>
    </source>
</evidence>
<name>A0A9X2LXW9_STRMQ</name>
<accession>A0A9X2LXW9</accession>
<gene>
    <name evidence="2" type="ORF">NQU54_22525</name>
</gene>
<protein>
    <submittedName>
        <fullName evidence="2">Uncharacterized protein</fullName>
    </submittedName>
</protein>
<organism evidence="2 3">
    <name type="scientific">Streptomyces malaysiensis subsp. samsunensis</name>
    <dbReference type="NCBI Taxonomy" id="459658"/>
    <lineage>
        <taxon>Bacteria</taxon>
        <taxon>Bacillati</taxon>
        <taxon>Actinomycetota</taxon>
        <taxon>Actinomycetes</taxon>
        <taxon>Kitasatosporales</taxon>
        <taxon>Streptomycetaceae</taxon>
        <taxon>Streptomyces</taxon>
        <taxon>Streptomyces violaceusniger group</taxon>
    </lineage>
</organism>
<evidence type="ECO:0000313" key="2">
    <source>
        <dbReference type="EMBL" id="MCQ8831767.1"/>
    </source>
</evidence>
<keyword evidence="3" id="KW-1185">Reference proteome</keyword>
<dbReference type="Proteomes" id="UP001142400">
    <property type="component" value="Unassembled WGS sequence"/>
</dbReference>
<comment type="caution">
    <text evidence="2">The sequence shown here is derived from an EMBL/GenBank/DDBJ whole genome shotgun (WGS) entry which is preliminary data.</text>
</comment>
<sequence>MARSLNERLAHLIQGEQTDAVIRLEDRVTQRALGNLDDDFTTLVRRTLAAWTTAFGGTTGDATSDPALRRILASVRAAVRRLLAPLGPRAQRALDDTLTDAVLLGARQHAAFVRDATGRNPGTPPPRSRRPLRDAAAHVRDLVADRRDRALAMLRPAVSRRWSQVLTSIGTARGALSAVRSHITWVVGQAVNEGLMAGIRAAGAQKLWVAEQDACVRCAAYAGLVADVGDDFPGGLSWDPQQRGRGEPLPAPPLHPACRCRVVAWREEWAETGVPSFPEALRREARRSVARGFSLPTESNAARIRAARELLRRGANLPRSVEAYAATAIAAGRFTDRNVPTGRP</sequence>
<proteinExistence type="predicted"/>
<reference evidence="2" key="1">
    <citation type="submission" date="2022-06" db="EMBL/GenBank/DDBJ databases">
        <title>WGS of actinobacteria.</title>
        <authorList>
            <person name="Thawai C."/>
        </authorList>
    </citation>
    <scope>NUCLEOTIDE SEQUENCE</scope>
    <source>
        <strain evidence="2">DSM 42010</strain>
    </source>
</reference>
<dbReference type="RefSeq" id="WP_257632647.1">
    <property type="nucleotide sequence ID" value="NZ_JANIIC010000027.1"/>
</dbReference>